<proteinExistence type="inferred from homology"/>
<accession>A0AA87ZZH8</accession>
<feature type="domain" description="Cupin type-1" evidence="3">
    <location>
        <begin position="1"/>
        <end position="146"/>
    </location>
</feature>
<organism evidence="4 5">
    <name type="scientific">Ficus carica</name>
    <name type="common">Common fig</name>
    <dbReference type="NCBI Taxonomy" id="3494"/>
    <lineage>
        <taxon>Eukaryota</taxon>
        <taxon>Viridiplantae</taxon>
        <taxon>Streptophyta</taxon>
        <taxon>Embryophyta</taxon>
        <taxon>Tracheophyta</taxon>
        <taxon>Spermatophyta</taxon>
        <taxon>Magnoliopsida</taxon>
        <taxon>eudicotyledons</taxon>
        <taxon>Gunneridae</taxon>
        <taxon>Pentapetalae</taxon>
        <taxon>rosids</taxon>
        <taxon>fabids</taxon>
        <taxon>Rosales</taxon>
        <taxon>Moraceae</taxon>
        <taxon>Ficeae</taxon>
        <taxon>Ficus</taxon>
    </lineage>
</organism>
<dbReference type="Pfam" id="PF00190">
    <property type="entry name" value="Cupin_1"/>
    <property type="match status" value="1"/>
</dbReference>
<name>A0AA87ZZH8_FICCA</name>
<evidence type="ECO:0000259" key="3">
    <source>
        <dbReference type="SMART" id="SM00835"/>
    </source>
</evidence>
<dbReference type="EMBL" id="BTGU01000023">
    <property type="protein sequence ID" value="GMN46739.1"/>
    <property type="molecule type" value="Genomic_DNA"/>
</dbReference>
<sequence length="185" mass="21163">MDVHVSWTDLEQGSIFVPHYNSRTTVLCMVVEGEGEVEMACPHLSRQRRQREWGQEEEEEEEMQTSTGSRYQKVTARLSQGDVFIIPAGHPISIVASGNRNLKMVGFGVNAKNNERYFLAGKDNMIKQLEREAKELAFNMPGREVEQIFNQPRLSFFVPQERSQEEEGHRRSHPLNSILNLAGFA</sequence>
<dbReference type="InterPro" id="IPR011051">
    <property type="entry name" value="RmlC_Cupin_sf"/>
</dbReference>
<dbReference type="InterPro" id="IPR006045">
    <property type="entry name" value="Cupin_1"/>
</dbReference>
<evidence type="ECO:0000313" key="5">
    <source>
        <dbReference type="Proteomes" id="UP001187192"/>
    </source>
</evidence>
<dbReference type="AlphaFoldDB" id="A0AA87ZZH8"/>
<dbReference type="PANTHER" id="PTHR31189">
    <property type="entry name" value="OS03G0336100 PROTEIN-RELATED"/>
    <property type="match status" value="1"/>
</dbReference>
<dbReference type="SUPFAM" id="SSF51182">
    <property type="entry name" value="RmlC-like cupins"/>
    <property type="match status" value="1"/>
</dbReference>
<dbReference type="InterPro" id="IPR050253">
    <property type="entry name" value="Seed_Storage-Functional"/>
</dbReference>
<protein>
    <recommendedName>
        <fullName evidence="3">Cupin type-1 domain-containing protein</fullName>
    </recommendedName>
</protein>
<comment type="caution">
    <text evidence="4">The sequence shown here is derived from an EMBL/GenBank/DDBJ whole genome shotgun (WGS) entry which is preliminary data.</text>
</comment>
<dbReference type="InterPro" id="IPR014710">
    <property type="entry name" value="RmlC-like_jellyroll"/>
</dbReference>
<dbReference type="Proteomes" id="UP001187192">
    <property type="component" value="Unassembled WGS sequence"/>
</dbReference>
<dbReference type="PANTHER" id="PTHR31189:SF41">
    <property type="entry name" value="VICILIN C72"/>
    <property type="match status" value="1"/>
</dbReference>
<dbReference type="CDD" id="cd02245">
    <property type="entry name" value="cupin_7S_vicilin-like_C"/>
    <property type="match status" value="1"/>
</dbReference>
<evidence type="ECO:0000256" key="1">
    <source>
        <dbReference type="ARBA" id="ARBA00023597"/>
    </source>
</evidence>
<comment type="similarity">
    <text evidence="1">Belongs to the 7S seed storage protein family.</text>
</comment>
<reference evidence="4" key="1">
    <citation type="submission" date="2023-07" db="EMBL/GenBank/DDBJ databases">
        <title>draft genome sequence of fig (Ficus carica).</title>
        <authorList>
            <person name="Takahashi T."/>
            <person name="Nishimura K."/>
        </authorList>
    </citation>
    <scope>NUCLEOTIDE SEQUENCE</scope>
</reference>
<evidence type="ECO:0000313" key="4">
    <source>
        <dbReference type="EMBL" id="GMN46739.1"/>
    </source>
</evidence>
<dbReference type="Gene3D" id="2.60.120.10">
    <property type="entry name" value="Jelly Rolls"/>
    <property type="match status" value="1"/>
</dbReference>
<dbReference type="SMART" id="SM00835">
    <property type="entry name" value="Cupin_1"/>
    <property type="match status" value="1"/>
</dbReference>
<keyword evidence="5" id="KW-1185">Reference proteome</keyword>
<feature type="region of interest" description="Disordered" evidence="2">
    <location>
        <begin position="45"/>
        <end position="71"/>
    </location>
</feature>
<gene>
    <name evidence="4" type="ORF">TIFTF001_015923</name>
</gene>
<evidence type="ECO:0000256" key="2">
    <source>
        <dbReference type="SAM" id="MobiDB-lite"/>
    </source>
</evidence>